<name>A0A1A7WHK3_9TELE</name>
<dbReference type="AlphaFoldDB" id="A0A1A7WHK3"/>
<gene>
    <name evidence="1" type="primary">Nfu_g_1_024780</name>
</gene>
<accession>A0A1A7WHK3</accession>
<dbReference type="EMBL" id="HADW01003604">
    <property type="protein sequence ID" value="SBP05004.1"/>
    <property type="molecule type" value="Transcribed_RNA"/>
</dbReference>
<proteinExistence type="predicted"/>
<feature type="non-terminal residue" evidence="1">
    <location>
        <position position="1"/>
    </location>
</feature>
<reference evidence="1" key="1">
    <citation type="submission" date="2016-05" db="EMBL/GenBank/DDBJ databases">
        <authorList>
            <person name="Lavstsen T."/>
            <person name="Jespersen J.S."/>
        </authorList>
    </citation>
    <scope>NUCLEOTIDE SEQUENCE</scope>
    <source>
        <tissue evidence="1">Brain</tissue>
    </source>
</reference>
<evidence type="ECO:0000313" key="1">
    <source>
        <dbReference type="EMBL" id="SBP05004.1"/>
    </source>
</evidence>
<sequence>PKPKSCRRTPGKKKERSAVGAIIRKWKTYITDNLPRSGAPRRTSPRGVKMITRRVSYTGDIVNDLQRAETKVTKATISNTLHQGLKSCRARRVPLLKQYTCRSV</sequence>
<reference evidence="1" key="2">
    <citation type="submission" date="2016-06" db="EMBL/GenBank/DDBJ databases">
        <title>The genome of a short-lived fish provides insights into sex chromosome evolution and the genetic control of aging.</title>
        <authorList>
            <person name="Reichwald K."/>
            <person name="Felder M."/>
            <person name="Petzold A."/>
            <person name="Koch P."/>
            <person name="Groth M."/>
            <person name="Platzer M."/>
        </authorList>
    </citation>
    <scope>NUCLEOTIDE SEQUENCE</scope>
    <source>
        <tissue evidence="1">Brain</tissue>
    </source>
</reference>
<protein>
    <recommendedName>
        <fullName evidence="2">Transposase Tc1-like domain-containing protein</fullName>
    </recommendedName>
</protein>
<feature type="non-terminal residue" evidence="1">
    <location>
        <position position="104"/>
    </location>
</feature>
<organism evidence="1">
    <name type="scientific">Iconisemion striatum</name>
    <dbReference type="NCBI Taxonomy" id="60296"/>
    <lineage>
        <taxon>Eukaryota</taxon>
        <taxon>Metazoa</taxon>
        <taxon>Chordata</taxon>
        <taxon>Craniata</taxon>
        <taxon>Vertebrata</taxon>
        <taxon>Euteleostomi</taxon>
        <taxon>Actinopterygii</taxon>
        <taxon>Neopterygii</taxon>
        <taxon>Teleostei</taxon>
        <taxon>Neoteleostei</taxon>
        <taxon>Acanthomorphata</taxon>
        <taxon>Ovalentaria</taxon>
        <taxon>Atherinomorphae</taxon>
        <taxon>Cyprinodontiformes</taxon>
        <taxon>Nothobranchiidae</taxon>
        <taxon>Iconisemion</taxon>
    </lineage>
</organism>
<evidence type="ECO:0008006" key="2">
    <source>
        <dbReference type="Google" id="ProtNLM"/>
    </source>
</evidence>